<dbReference type="AlphaFoldDB" id="A0A1H9M9E5"/>
<dbReference type="Proteomes" id="UP000199051">
    <property type="component" value="Unassembled WGS sequence"/>
</dbReference>
<dbReference type="STRING" id="155974.SAMN04487818_10228"/>
<proteinExistence type="predicted"/>
<feature type="region of interest" description="Disordered" evidence="1">
    <location>
        <begin position="1"/>
        <end position="20"/>
    </location>
</feature>
<name>A0A1H9M9E5_9PSEU</name>
<sequence>MNDDDAGWHHGPNGPALRLGERISPVPATLALLLTGSDGVGLSTVPAVDILALETRLRRVVAALSFELGQAQLRLRAVRGEPGALPAGAARDRRGHLDDVVAAAIEHHGATGRRVANARHMLSTLRAWVIDLAPTGGWLHEAVHGWRRGPEPPAGVVCFAGESAYLDADPRRATATDWGGRRIDGVEWWGLAWRRDGDDDDPAAFAPHSGVDRTGPWAIGWVARTGELYAIRRSGHLPRIVWVLGTGVAGPEAARDLLDPLMPGMRAPNSVVLAADVIARAARAGAV</sequence>
<evidence type="ECO:0000256" key="1">
    <source>
        <dbReference type="SAM" id="MobiDB-lite"/>
    </source>
</evidence>
<keyword evidence="3" id="KW-1185">Reference proteome</keyword>
<evidence type="ECO:0000313" key="2">
    <source>
        <dbReference type="EMBL" id="SER20077.1"/>
    </source>
</evidence>
<reference evidence="3" key="1">
    <citation type="submission" date="2016-10" db="EMBL/GenBank/DDBJ databases">
        <authorList>
            <person name="Varghese N."/>
            <person name="Submissions S."/>
        </authorList>
    </citation>
    <scope>NUCLEOTIDE SEQUENCE [LARGE SCALE GENOMIC DNA]</scope>
    <source>
        <strain evidence="3">DSM 44260</strain>
    </source>
</reference>
<gene>
    <name evidence="2" type="ORF">SAMN04487818_10228</name>
</gene>
<dbReference type="RefSeq" id="WP_092774998.1">
    <property type="nucleotide sequence ID" value="NZ_FOGI01000002.1"/>
</dbReference>
<evidence type="ECO:0000313" key="3">
    <source>
        <dbReference type="Proteomes" id="UP000199051"/>
    </source>
</evidence>
<dbReference type="EMBL" id="FOGI01000002">
    <property type="protein sequence ID" value="SER20077.1"/>
    <property type="molecule type" value="Genomic_DNA"/>
</dbReference>
<protein>
    <submittedName>
        <fullName evidence="2">Uncharacterized protein</fullName>
    </submittedName>
</protein>
<organism evidence="2 3">
    <name type="scientific">Actinokineospora terrae</name>
    <dbReference type="NCBI Taxonomy" id="155974"/>
    <lineage>
        <taxon>Bacteria</taxon>
        <taxon>Bacillati</taxon>
        <taxon>Actinomycetota</taxon>
        <taxon>Actinomycetes</taxon>
        <taxon>Pseudonocardiales</taxon>
        <taxon>Pseudonocardiaceae</taxon>
        <taxon>Actinokineospora</taxon>
    </lineage>
</organism>
<accession>A0A1H9M9E5</accession>